<protein>
    <recommendedName>
        <fullName evidence="3">Sugar-binding protein</fullName>
    </recommendedName>
</protein>
<dbReference type="InterPro" id="IPR031325">
    <property type="entry name" value="RHS_repeat"/>
</dbReference>
<dbReference type="InterPro" id="IPR006530">
    <property type="entry name" value="YD"/>
</dbReference>
<proteinExistence type="predicted"/>
<dbReference type="NCBIfam" id="TIGR01643">
    <property type="entry name" value="YD_repeat_2x"/>
    <property type="match status" value="1"/>
</dbReference>
<comment type="caution">
    <text evidence="1">The sequence shown here is derived from an EMBL/GenBank/DDBJ whole genome shotgun (WGS) entry which is preliminary data.</text>
</comment>
<keyword evidence="2" id="KW-1185">Reference proteome</keyword>
<dbReference type="EMBL" id="AYSV01000027">
    <property type="protein sequence ID" value="ETD72721.1"/>
    <property type="molecule type" value="Genomic_DNA"/>
</dbReference>
<dbReference type="Pfam" id="PF05593">
    <property type="entry name" value="RHS_repeat"/>
    <property type="match status" value="1"/>
</dbReference>
<dbReference type="RefSeq" id="WP_023949583.1">
    <property type="nucleotide sequence ID" value="NZ_AYSV01000027.1"/>
</dbReference>
<dbReference type="Proteomes" id="UP000018766">
    <property type="component" value="Unassembled WGS sequence"/>
</dbReference>
<accession>V8G9D3</accession>
<dbReference type="AlphaFoldDB" id="V8G9D3"/>
<evidence type="ECO:0000313" key="2">
    <source>
        <dbReference type="Proteomes" id="UP000018766"/>
    </source>
</evidence>
<name>V8G9D3_9BURK</name>
<reference evidence="1 2" key="1">
    <citation type="submission" date="2013-11" db="EMBL/GenBank/DDBJ databases">
        <title>Genomic analysis of Pelistega sp. HM-7.</title>
        <authorList>
            <person name="Kumbhare S.V."/>
            <person name="Shetty S.A."/>
            <person name="Sharma O."/>
            <person name="Dhotre D.P."/>
        </authorList>
    </citation>
    <scope>NUCLEOTIDE SEQUENCE [LARGE SCALE GENOMIC DNA]</scope>
    <source>
        <strain evidence="1 2">HM-7</strain>
    </source>
</reference>
<gene>
    <name evidence="1" type="ORF">V757_02535</name>
</gene>
<evidence type="ECO:0000313" key="1">
    <source>
        <dbReference type="EMBL" id="ETD72721.1"/>
    </source>
</evidence>
<organism evidence="1 2">
    <name type="scientific">Pelistega indica</name>
    <dbReference type="NCBI Taxonomy" id="1414851"/>
    <lineage>
        <taxon>Bacteria</taxon>
        <taxon>Pseudomonadati</taxon>
        <taxon>Pseudomonadota</taxon>
        <taxon>Betaproteobacteria</taxon>
        <taxon>Burkholderiales</taxon>
        <taxon>Alcaligenaceae</taxon>
        <taxon>Pelistega</taxon>
    </lineage>
</organism>
<evidence type="ECO:0008006" key="3">
    <source>
        <dbReference type="Google" id="ProtNLM"/>
    </source>
</evidence>
<sequence>MVYRYDPLGRLSQLLNENQDRYTFAYDPQGRLVHEQVFQQKKLVMLFKKDVSDELSAYTL</sequence>